<name>A0A3R5XY24_9BACT</name>
<protein>
    <submittedName>
        <fullName evidence="2">DUF4198 domain-containing protein</fullName>
    </submittedName>
</protein>
<organism evidence="2 3">
    <name type="scientific">Geovibrio thiophilus</name>
    <dbReference type="NCBI Taxonomy" id="139438"/>
    <lineage>
        <taxon>Bacteria</taxon>
        <taxon>Pseudomonadati</taxon>
        <taxon>Deferribacterota</taxon>
        <taxon>Deferribacteres</taxon>
        <taxon>Deferribacterales</taxon>
        <taxon>Geovibrionaceae</taxon>
        <taxon>Geovibrio</taxon>
    </lineage>
</organism>
<gene>
    <name evidence="2" type="ORF">EP073_11690</name>
</gene>
<sequence>MKKLTRLAVITALFTLLASGTAYAHYFWINAYESFAHGSGHVLMFLGFGHKLPADDLLSGDFGNISVQKLRIKGPDGKTTDLTVPDTARRERKTTPWGATLETGDIALTKFAAAAETPAGVYTVSAQSAPIYITKYLDADDKPKFAFKPMNEVKDAKKIMDSIQLLSFAKSHFTIGSEKPSPEAGGMPLEITPLTNLSNIRAGELVSFETTFMGSKVQSGADTEYITAFSDTFGMPDGYQLYSMILNGKSAIRFPAAGNWLVSAVVKKDVESMPELAELKGKVKSVYYSATLSFNVKP</sequence>
<keyword evidence="3" id="KW-1185">Reference proteome</keyword>
<dbReference type="KEGG" id="gtl:EP073_11690"/>
<dbReference type="RefSeq" id="WP_128467323.1">
    <property type="nucleotide sequence ID" value="NZ_CP035108.1"/>
</dbReference>
<reference evidence="2 3" key="1">
    <citation type="submission" date="2019-01" db="EMBL/GenBank/DDBJ databases">
        <title>Geovibrio thiophilus DSM 11263, complete genome.</title>
        <authorList>
            <person name="Spring S."/>
            <person name="Bunk B."/>
            <person name="Sproer C."/>
        </authorList>
    </citation>
    <scope>NUCLEOTIDE SEQUENCE [LARGE SCALE GENOMIC DNA]</scope>
    <source>
        <strain evidence="2 3">DSM 11263</strain>
    </source>
</reference>
<evidence type="ECO:0000313" key="3">
    <source>
        <dbReference type="Proteomes" id="UP000287502"/>
    </source>
</evidence>
<dbReference type="InterPro" id="IPR019613">
    <property type="entry name" value="DUF4198"/>
</dbReference>
<feature type="signal peptide" evidence="1">
    <location>
        <begin position="1"/>
        <end position="24"/>
    </location>
</feature>
<dbReference type="AlphaFoldDB" id="A0A3R5XY24"/>
<evidence type="ECO:0000256" key="1">
    <source>
        <dbReference type="SAM" id="SignalP"/>
    </source>
</evidence>
<keyword evidence="1" id="KW-0732">Signal</keyword>
<dbReference type="EMBL" id="CP035108">
    <property type="protein sequence ID" value="QAR34040.1"/>
    <property type="molecule type" value="Genomic_DNA"/>
</dbReference>
<dbReference type="Proteomes" id="UP000287502">
    <property type="component" value="Chromosome"/>
</dbReference>
<proteinExistence type="predicted"/>
<dbReference type="OrthoDB" id="5415101at2"/>
<evidence type="ECO:0000313" key="2">
    <source>
        <dbReference type="EMBL" id="QAR34040.1"/>
    </source>
</evidence>
<dbReference type="Pfam" id="PF10670">
    <property type="entry name" value="DUF4198"/>
    <property type="match status" value="1"/>
</dbReference>
<accession>A0A3R5XY24</accession>
<feature type="chain" id="PRO_5018721757" evidence="1">
    <location>
        <begin position="25"/>
        <end position="298"/>
    </location>
</feature>